<comment type="subcellular location">
    <subcellularLocation>
        <location evidence="1">Membrane</location>
        <topology evidence="1">Multi-pass membrane protein</topology>
    </subcellularLocation>
</comment>
<evidence type="ECO:0000256" key="1">
    <source>
        <dbReference type="ARBA" id="ARBA00004141"/>
    </source>
</evidence>
<evidence type="ECO:0000256" key="8">
    <source>
        <dbReference type="SAM" id="MobiDB-lite"/>
    </source>
</evidence>
<gene>
    <name evidence="11" type="ORF">RRG08_063304</name>
</gene>
<feature type="transmembrane region" description="Helical" evidence="9">
    <location>
        <begin position="279"/>
        <end position="302"/>
    </location>
</feature>
<dbReference type="GO" id="GO:0004930">
    <property type="term" value="F:G protein-coupled receptor activity"/>
    <property type="evidence" value="ECO:0007669"/>
    <property type="project" value="UniProtKB-KW"/>
</dbReference>
<evidence type="ECO:0000256" key="9">
    <source>
        <dbReference type="SAM" id="Phobius"/>
    </source>
</evidence>
<feature type="transmembrane region" description="Helical" evidence="9">
    <location>
        <begin position="122"/>
        <end position="142"/>
    </location>
</feature>
<evidence type="ECO:0000256" key="7">
    <source>
        <dbReference type="ARBA" id="ARBA00023224"/>
    </source>
</evidence>
<dbReference type="InterPro" id="IPR017452">
    <property type="entry name" value="GPCR_Rhodpsn_7TM"/>
</dbReference>
<keyword evidence="2 9" id="KW-0812">Transmembrane</keyword>
<keyword evidence="6" id="KW-0675">Receptor</keyword>
<dbReference type="PANTHER" id="PTHR24243">
    <property type="entry name" value="G-PROTEIN COUPLED RECEPTOR"/>
    <property type="match status" value="1"/>
</dbReference>
<feature type="transmembrane region" description="Helical" evidence="9">
    <location>
        <begin position="231"/>
        <end position="248"/>
    </location>
</feature>
<dbReference type="GO" id="GO:0005886">
    <property type="term" value="C:plasma membrane"/>
    <property type="evidence" value="ECO:0007669"/>
    <property type="project" value="TreeGrafter"/>
</dbReference>
<evidence type="ECO:0000313" key="11">
    <source>
        <dbReference type="EMBL" id="KAK3776600.1"/>
    </source>
</evidence>
<protein>
    <recommendedName>
        <fullName evidence="10">G-protein coupled receptors family 1 profile domain-containing protein</fullName>
    </recommendedName>
</protein>
<evidence type="ECO:0000256" key="6">
    <source>
        <dbReference type="ARBA" id="ARBA00023170"/>
    </source>
</evidence>
<dbReference type="Pfam" id="PF00001">
    <property type="entry name" value="7tm_1"/>
    <property type="match status" value="1"/>
</dbReference>
<dbReference type="InterPro" id="IPR000276">
    <property type="entry name" value="GPCR_Rhodpsn"/>
</dbReference>
<evidence type="ECO:0000256" key="5">
    <source>
        <dbReference type="ARBA" id="ARBA00023136"/>
    </source>
</evidence>
<evidence type="ECO:0000256" key="3">
    <source>
        <dbReference type="ARBA" id="ARBA00022989"/>
    </source>
</evidence>
<feature type="transmembrane region" description="Helical" evidence="9">
    <location>
        <begin position="188"/>
        <end position="210"/>
    </location>
</feature>
<feature type="transmembrane region" description="Helical" evidence="9">
    <location>
        <begin position="149"/>
        <end position="168"/>
    </location>
</feature>
<dbReference type="Proteomes" id="UP001283361">
    <property type="component" value="Unassembled WGS sequence"/>
</dbReference>
<feature type="compositionally biased region" description="Polar residues" evidence="8">
    <location>
        <begin position="337"/>
        <end position="347"/>
    </location>
</feature>
<evidence type="ECO:0000259" key="10">
    <source>
        <dbReference type="PROSITE" id="PS50262"/>
    </source>
</evidence>
<proteinExistence type="predicted"/>
<keyword evidence="7" id="KW-0807">Transducer</keyword>
<feature type="transmembrane region" description="Helical" evidence="9">
    <location>
        <begin position="405"/>
        <end position="425"/>
    </location>
</feature>
<dbReference type="SUPFAM" id="SSF81321">
    <property type="entry name" value="Family A G protein-coupled receptor-like"/>
    <property type="match status" value="1"/>
</dbReference>
<name>A0AAE0ZW11_9GAST</name>
<dbReference type="PROSITE" id="PS50262">
    <property type="entry name" value="G_PROTEIN_RECEP_F1_2"/>
    <property type="match status" value="1"/>
</dbReference>
<dbReference type="Gene3D" id="1.20.1070.10">
    <property type="entry name" value="Rhodopsin 7-helix transmembrane proteins"/>
    <property type="match status" value="1"/>
</dbReference>
<evidence type="ECO:0000256" key="4">
    <source>
        <dbReference type="ARBA" id="ARBA00023040"/>
    </source>
</evidence>
<feature type="domain" description="G-protein coupled receptors family 1 profile" evidence="10">
    <location>
        <begin position="134"/>
        <end position="422"/>
    </location>
</feature>
<keyword evidence="4" id="KW-0297">G-protein coupled receptor</keyword>
<evidence type="ECO:0000313" key="12">
    <source>
        <dbReference type="Proteomes" id="UP001283361"/>
    </source>
</evidence>
<feature type="transmembrane region" description="Helical" evidence="9">
    <location>
        <begin position="363"/>
        <end position="385"/>
    </location>
</feature>
<feature type="compositionally biased region" description="Basic and acidic residues" evidence="8">
    <location>
        <begin position="325"/>
        <end position="336"/>
    </location>
</feature>
<dbReference type="PANTHER" id="PTHR24243:SF230">
    <property type="entry name" value="G-PROTEIN COUPLED RECEPTORS FAMILY 1 PROFILE DOMAIN-CONTAINING PROTEIN"/>
    <property type="match status" value="1"/>
</dbReference>
<keyword evidence="5 9" id="KW-0472">Membrane</keyword>
<evidence type="ECO:0000256" key="2">
    <source>
        <dbReference type="ARBA" id="ARBA00022692"/>
    </source>
</evidence>
<feature type="region of interest" description="Disordered" evidence="8">
    <location>
        <begin position="316"/>
        <end position="353"/>
    </location>
</feature>
<accession>A0AAE0ZW11</accession>
<keyword evidence="12" id="KW-1185">Reference proteome</keyword>
<dbReference type="AlphaFoldDB" id="A0AAE0ZW11"/>
<sequence length="471" mass="54037">MLGGRVRGSEQRMAIPDQIIRALMEPRCHCEWEVKHSKAGSTSRNNMSLMNTSLALNSTFDLPLNESFDLSFWLGNEIKTEYTLCRNEFVLHFNDSKLILQSQENQDYIEKKCHQTRAMQRLFLIISVSVGVPANIIALVALSTLKPRSIGLFYIALLTAADLAALVMRCWDFLMATFHVDTHKYICGLRATLVNFFPTLANWLLVLIVFERFYALRFPFSKAVHFTFDRARLLVSIVALLLFSYNASRIFTYGESVRGFCKEKHQSIKNITGTIDRILLFYFPLILIFIFVALVAHGLYLAQQTRERIFSSASFQQAPAGGGHGDAERSIEDNRQTRQGSEQPLNEHTSHMLRKQRRNERSLTIMMFSAAIFFVVMILPLIIVLNTKPHIEMGVAEMNYKFNLILTQGLSLLTHAANFFLYFLTCRRLRRHLWKLLRLGKIRKLSIANEEAEMTKMSRVPESEMAAACEN</sequence>
<keyword evidence="3 9" id="KW-1133">Transmembrane helix</keyword>
<organism evidence="11 12">
    <name type="scientific">Elysia crispata</name>
    <name type="common">lettuce slug</name>
    <dbReference type="NCBI Taxonomy" id="231223"/>
    <lineage>
        <taxon>Eukaryota</taxon>
        <taxon>Metazoa</taxon>
        <taxon>Spiralia</taxon>
        <taxon>Lophotrochozoa</taxon>
        <taxon>Mollusca</taxon>
        <taxon>Gastropoda</taxon>
        <taxon>Heterobranchia</taxon>
        <taxon>Euthyneura</taxon>
        <taxon>Panpulmonata</taxon>
        <taxon>Sacoglossa</taxon>
        <taxon>Placobranchoidea</taxon>
        <taxon>Plakobranchidae</taxon>
        <taxon>Elysia</taxon>
    </lineage>
</organism>
<dbReference type="EMBL" id="JAWDGP010003195">
    <property type="protein sequence ID" value="KAK3776600.1"/>
    <property type="molecule type" value="Genomic_DNA"/>
</dbReference>
<comment type="caution">
    <text evidence="11">The sequence shown here is derived from an EMBL/GenBank/DDBJ whole genome shotgun (WGS) entry which is preliminary data.</text>
</comment>
<reference evidence="11" key="1">
    <citation type="journal article" date="2023" name="G3 (Bethesda)">
        <title>A reference genome for the long-term kleptoplast-retaining sea slug Elysia crispata morphotype clarki.</title>
        <authorList>
            <person name="Eastman K.E."/>
            <person name="Pendleton A.L."/>
            <person name="Shaikh M.A."/>
            <person name="Suttiyut T."/>
            <person name="Ogas R."/>
            <person name="Tomko P."/>
            <person name="Gavelis G."/>
            <person name="Widhalm J.R."/>
            <person name="Wisecaver J.H."/>
        </authorList>
    </citation>
    <scope>NUCLEOTIDE SEQUENCE</scope>
    <source>
        <strain evidence="11">ECLA1</strain>
    </source>
</reference>